<reference evidence="1 2" key="1">
    <citation type="submission" date="2013-02" db="EMBL/GenBank/DDBJ databases">
        <title>The Genome Sequence of Acinetobacter sp. ANC 3862.</title>
        <authorList>
            <consortium name="The Broad Institute Genome Sequencing Platform"/>
            <consortium name="The Broad Institute Genome Sequencing Center for Infectious Disease"/>
            <person name="Cerqueira G."/>
            <person name="Feldgarden M."/>
            <person name="Courvalin P."/>
            <person name="Perichon B."/>
            <person name="Grillot-Courvalin C."/>
            <person name="Clermont D."/>
            <person name="Rocha E."/>
            <person name="Yoon E.-J."/>
            <person name="Nemec A."/>
            <person name="Walker B."/>
            <person name="Young S.K."/>
            <person name="Zeng Q."/>
            <person name="Gargeya S."/>
            <person name="Fitzgerald M."/>
            <person name="Haas B."/>
            <person name="Abouelleil A."/>
            <person name="Alvarado L."/>
            <person name="Arachchi H.M."/>
            <person name="Berlin A.M."/>
            <person name="Chapman S.B."/>
            <person name="Dewar J."/>
            <person name="Goldberg J."/>
            <person name="Griggs A."/>
            <person name="Gujja S."/>
            <person name="Hansen M."/>
            <person name="Howarth C."/>
            <person name="Imamovic A."/>
            <person name="Larimer J."/>
            <person name="McCowan C."/>
            <person name="Murphy C."/>
            <person name="Neiman D."/>
            <person name="Pearson M."/>
            <person name="Priest M."/>
            <person name="Roberts A."/>
            <person name="Saif S."/>
            <person name="Shea T."/>
            <person name="Sisk P."/>
            <person name="Sykes S."/>
            <person name="Wortman J."/>
            <person name="Nusbaum C."/>
            <person name="Birren B."/>
        </authorList>
    </citation>
    <scope>NUCLEOTIDE SEQUENCE [LARGE SCALE GENOMIC DNA]</scope>
    <source>
        <strain evidence="1 2">ANC 3862</strain>
    </source>
</reference>
<dbReference type="EMBL" id="APRP01000033">
    <property type="protein sequence ID" value="ENW98310.1"/>
    <property type="molecule type" value="Genomic_DNA"/>
</dbReference>
<dbReference type="SUPFAM" id="SSF81901">
    <property type="entry name" value="HCP-like"/>
    <property type="match status" value="1"/>
</dbReference>
<evidence type="ECO:0000313" key="1">
    <source>
        <dbReference type="EMBL" id="ENW98310.1"/>
    </source>
</evidence>
<comment type="caution">
    <text evidence="1">The sequence shown here is derived from an EMBL/GenBank/DDBJ whole genome shotgun (WGS) entry which is preliminary data.</text>
</comment>
<dbReference type="eggNOG" id="COG0790">
    <property type="taxonomic scope" value="Bacteria"/>
</dbReference>
<evidence type="ECO:0008006" key="3">
    <source>
        <dbReference type="Google" id="ProtNLM"/>
    </source>
</evidence>
<dbReference type="Gene3D" id="1.25.40.10">
    <property type="entry name" value="Tetratricopeptide repeat domain"/>
    <property type="match status" value="1"/>
</dbReference>
<dbReference type="STRING" id="1217705.F900_03267"/>
<proteinExistence type="predicted"/>
<evidence type="ECO:0000313" key="2">
    <source>
        <dbReference type="Proteomes" id="UP000013248"/>
    </source>
</evidence>
<dbReference type="Proteomes" id="UP000013248">
    <property type="component" value="Unassembled WGS sequence"/>
</dbReference>
<dbReference type="HOGENOM" id="CLU_2217318_0_0_6"/>
<dbReference type="InterPro" id="IPR011990">
    <property type="entry name" value="TPR-like_helical_dom_sf"/>
</dbReference>
<sequence length="106" mass="12215">MAFAINDLDTGLKAYYQKNYKVAFDSFEKSAKAGYSFSQNEYGLLFAEGLGVEQDYYKAYAWISVAAETENDQAIKNLKNFTQIFNIQEMKKAKELANQYKTLYLK</sequence>
<dbReference type="RefSeq" id="WP_005219080.1">
    <property type="nucleotide sequence ID" value="NZ_KB850089.1"/>
</dbReference>
<dbReference type="InterPro" id="IPR006597">
    <property type="entry name" value="Sel1-like"/>
</dbReference>
<accession>N9MYF9</accession>
<dbReference type="PATRIC" id="fig|1217705.3.peg.3169"/>
<dbReference type="AlphaFoldDB" id="N9MYF9"/>
<name>N9MYF9_9GAMM</name>
<dbReference type="SMART" id="SM00671">
    <property type="entry name" value="SEL1"/>
    <property type="match status" value="1"/>
</dbReference>
<gene>
    <name evidence="1" type="ORF">F900_03267</name>
</gene>
<protein>
    <recommendedName>
        <fullName evidence="3">Sel1 repeat family protein</fullName>
    </recommendedName>
</protein>
<organism evidence="1 2">
    <name type="scientific">Acinetobacter modestus</name>
    <dbReference type="NCBI Taxonomy" id="1776740"/>
    <lineage>
        <taxon>Bacteria</taxon>
        <taxon>Pseudomonadati</taxon>
        <taxon>Pseudomonadota</taxon>
        <taxon>Gammaproteobacteria</taxon>
        <taxon>Moraxellales</taxon>
        <taxon>Moraxellaceae</taxon>
        <taxon>Acinetobacter</taxon>
    </lineage>
</organism>